<evidence type="ECO:0000313" key="2">
    <source>
        <dbReference type="Proteomes" id="UP000316360"/>
    </source>
</evidence>
<gene>
    <name evidence="1" type="ORF">E3J84_07580</name>
</gene>
<proteinExistence type="predicted"/>
<comment type="caution">
    <text evidence="1">The sequence shown here is derived from an EMBL/GenBank/DDBJ whole genome shotgun (WGS) entry which is preliminary data.</text>
</comment>
<evidence type="ECO:0000313" key="1">
    <source>
        <dbReference type="EMBL" id="TET07291.1"/>
    </source>
</evidence>
<protein>
    <submittedName>
        <fullName evidence="1">Uncharacterized protein</fullName>
    </submittedName>
</protein>
<dbReference type="Proteomes" id="UP000316360">
    <property type="component" value="Unassembled WGS sequence"/>
</dbReference>
<organism evidence="1 2">
    <name type="scientific">Aerophobetes bacterium</name>
    <dbReference type="NCBI Taxonomy" id="2030807"/>
    <lineage>
        <taxon>Bacteria</taxon>
        <taxon>Candidatus Aerophobota</taxon>
    </lineage>
</organism>
<accession>A0A523RNQ1</accession>
<sequence length="113" mass="12920">MEQRESDRVPIDIGGGSSTSIVVEGYKRLKRYLGFNEKKVHDRLFRVAEVDEEVASCLGVDVRPVTVKAPKRSLPHLEKREVTIDEWGVKWKPENILLMANKAKKAGRYPLIF</sequence>
<reference evidence="1 2" key="1">
    <citation type="submission" date="2019-03" db="EMBL/GenBank/DDBJ databases">
        <title>Metabolic potential of uncultured bacteria and archaea associated with petroleum seepage in deep-sea sediments.</title>
        <authorList>
            <person name="Dong X."/>
            <person name="Hubert C."/>
        </authorList>
    </citation>
    <scope>NUCLEOTIDE SEQUENCE [LARGE SCALE GENOMIC DNA]</scope>
    <source>
        <strain evidence="1">E44_bin7</strain>
    </source>
</reference>
<name>A0A523RNQ1_UNCAE</name>
<dbReference type="EMBL" id="SOKJ01000431">
    <property type="protein sequence ID" value="TET07291.1"/>
    <property type="molecule type" value="Genomic_DNA"/>
</dbReference>
<dbReference type="AlphaFoldDB" id="A0A523RNQ1"/>